<dbReference type="InterPro" id="IPR036390">
    <property type="entry name" value="WH_DNA-bd_sf"/>
</dbReference>
<dbReference type="Proteomes" id="UP000005289">
    <property type="component" value="Chromosome"/>
</dbReference>
<evidence type="ECO:0008006" key="8">
    <source>
        <dbReference type="Google" id="ProtNLM"/>
    </source>
</evidence>
<accession>W0DTV1</accession>
<proteinExistence type="predicted"/>
<dbReference type="Gene3D" id="2.60.120.10">
    <property type="entry name" value="Jelly Rolls"/>
    <property type="match status" value="1"/>
</dbReference>
<dbReference type="SUPFAM" id="SSF51206">
    <property type="entry name" value="cAMP-binding domain-like"/>
    <property type="match status" value="1"/>
</dbReference>
<name>W0DTV1_9GAMM</name>
<dbReference type="SMART" id="SM00419">
    <property type="entry name" value="HTH_CRP"/>
    <property type="match status" value="1"/>
</dbReference>
<organism evidence="6 7">
    <name type="scientific">Thioalkalivibrio paradoxus ARh 1</name>
    <dbReference type="NCBI Taxonomy" id="713585"/>
    <lineage>
        <taxon>Bacteria</taxon>
        <taxon>Pseudomonadati</taxon>
        <taxon>Pseudomonadota</taxon>
        <taxon>Gammaproteobacteria</taxon>
        <taxon>Chromatiales</taxon>
        <taxon>Ectothiorhodospiraceae</taxon>
        <taxon>Thioalkalivibrio</taxon>
    </lineage>
</organism>
<dbReference type="CDD" id="cd00038">
    <property type="entry name" value="CAP_ED"/>
    <property type="match status" value="1"/>
</dbReference>
<keyword evidence="2" id="KW-0238">DNA-binding</keyword>
<dbReference type="SMART" id="SM00100">
    <property type="entry name" value="cNMP"/>
    <property type="match status" value="1"/>
</dbReference>
<dbReference type="Gene3D" id="1.10.10.10">
    <property type="entry name" value="Winged helix-like DNA-binding domain superfamily/Winged helix DNA-binding domain"/>
    <property type="match status" value="1"/>
</dbReference>
<dbReference type="PRINTS" id="PR00034">
    <property type="entry name" value="HTHCRP"/>
</dbReference>
<feature type="domain" description="Cyclic nucleotide-binding" evidence="4">
    <location>
        <begin position="15"/>
        <end position="118"/>
    </location>
</feature>
<dbReference type="PANTHER" id="PTHR24567">
    <property type="entry name" value="CRP FAMILY TRANSCRIPTIONAL REGULATORY PROTEIN"/>
    <property type="match status" value="1"/>
</dbReference>
<evidence type="ECO:0000313" key="6">
    <source>
        <dbReference type="EMBL" id="AHF00301.1"/>
    </source>
</evidence>
<evidence type="ECO:0000259" key="4">
    <source>
        <dbReference type="PROSITE" id="PS50042"/>
    </source>
</evidence>
<dbReference type="GO" id="GO:0005829">
    <property type="term" value="C:cytosol"/>
    <property type="evidence" value="ECO:0007669"/>
    <property type="project" value="TreeGrafter"/>
</dbReference>
<dbReference type="HOGENOM" id="CLU_075053_3_1_6"/>
<sequence>MKRNAQRICFEGLPFFAQMHAEAIEALRGIATLYELEAGETFFRQGDPAHSVFTVQSGGLQLVEHTPDGKSVNLKLYGRGDFFGMLALSGEFPHPAGAVAAQDTEVIGFRAVDLRAMVLTFPSLGLLFIDMLVDHTHHAHQRIRHLATERVGQRVARALLHFHEKFHPAAPGPNGTRLMLTQQDLAEFAGSTVETVNRTLRVWEDRQMLRRSRMHIELLDVAAIRRCAEGQPPDGMARLFDGILQHDQA</sequence>
<evidence type="ECO:0000256" key="3">
    <source>
        <dbReference type="ARBA" id="ARBA00023163"/>
    </source>
</evidence>
<dbReference type="PROSITE" id="PS51063">
    <property type="entry name" value="HTH_CRP_2"/>
    <property type="match status" value="1"/>
</dbReference>
<dbReference type="InterPro" id="IPR012318">
    <property type="entry name" value="HTH_CRP"/>
</dbReference>
<dbReference type="GO" id="GO:0003700">
    <property type="term" value="F:DNA-binding transcription factor activity"/>
    <property type="evidence" value="ECO:0007669"/>
    <property type="project" value="TreeGrafter"/>
</dbReference>
<gene>
    <name evidence="6" type="ORF">THITH_16295</name>
</gene>
<dbReference type="InterPro" id="IPR018490">
    <property type="entry name" value="cNMP-bd_dom_sf"/>
</dbReference>
<dbReference type="InterPro" id="IPR036388">
    <property type="entry name" value="WH-like_DNA-bd_sf"/>
</dbReference>
<dbReference type="EMBL" id="CP007029">
    <property type="protein sequence ID" value="AHF00301.1"/>
    <property type="molecule type" value="Genomic_DNA"/>
</dbReference>
<keyword evidence="7" id="KW-1185">Reference proteome</keyword>
<evidence type="ECO:0000313" key="7">
    <source>
        <dbReference type="Proteomes" id="UP000005289"/>
    </source>
</evidence>
<feature type="domain" description="HTH crp-type" evidence="5">
    <location>
        <begin position="149"/>
        <end position="222"/>
    </location>
</feature>
<dbReference type="InterPro" id="IPR000595">
    <property type="entry name" value="cNMP-bd_dom"/>
</dbReference>
<protein>
    <recommendedName>
        <fullName evidence="8">Crp/Fnr family transcriptional regulator</fullName>
    </recommendedName>
</protein>
<evidence type="ECO:0000256" key="1">
    <source>
        <dbReference type="ARBA" id="ARBA00023015"/>
    </source>
</evidence>
<keyword evidence="3" id="KW-0804">Transcription</keyword>
<dbReference type="AlphaFoldDB" id="W0DTV1"/>
<dbReference type="PANTHER" id="PTHR24567:SF28">
    <property type="entry name" value="LISTERIOLYSIN REGULATORY PROTEIN"/>
    <property type="match status" value="1"/>
</dbReference>
<dbReference type="InterPro" id="IPR014710">
    <property type="entry name" value="RmlC-like_jellyroll"/>
</dbReference>
<dbReference type="InterPro" id="IPR050397">
    <property type="entry name" value="Env_Response_Regulators"/>
</dbReference>
<dbReference type="SUPFAM" id="SSF46785">
    <property type="entry name" value="Winged helix' DNA-binding domain"/>
    <property type="match status" value="1"/>
</dbReference>
<keyword evidence="1" id="KW-0805">Transcription regulation</keyword>
<evidence type="ECO:0000256" key="2">
    <source>
        <dbReference type="ARBA" id="ARBA00023125"/>
    </source>
</evidence>
<dbReference type="PROSITE" id="PS50042">
    <property type="entry name" value="CNMP_BINDING_3"/>
    <property type="match status" value="1"/>
</dbReference>
<dbReference type="GO" id="GO:0003677">
    <property type="term" value="F:DNA binding"/>
    <property type="evidence" value="ECO:0007669"/>
    <property type="project" value="UniProtKB-KW"/>
</dbReference>
<dbReference type="Pfam" id="PF00027">
    <property type="entry name" value="cNMP_binding"/>
    <property type="match status" value="1"/>
</dbReference>
<dbReference type="RefSeq" id="WP_006746832.1">
    <property type="nucleotide sequence ID" value="NZ_CP007029.1"/>
</dbReference>
<reference evidence="6 7" key="1">
    <citation type="submission" date="2013-12" db="EMBL/GenBank/DDBJ databases">
        <authorList>
            <consortium name="DOE Joint Genome Institute"/>
            <person name="Muyzer G."/>
            <person name="Huntemann M."/>
            <person name="Han J."/>
            <person name="Chen A."/>
            <person name="Kyrpides N."/>
            <person name="Mavromatis K."/>
            <person name="Markowitz V."/>
            <person name="Palaniappan K."/>
            <person name="Ivanova N."/>
            <person name="Schaumberg A."/>
            <person name="Pati A."/>
            <person name="Liolios K."/>
            <person name="Nordberg H.P."/>
            <person name="Cantor M.N."/>
            <person name="Hua S.X."/>
            <person name="Woyke T."/>
        </authorList>
    </citation>
    <scope>NUCLEOTIDE SEQUENCE [LARGE SCALE GENOMIC DNA]</scope>
    <source>
        <strain evidence="6 7">ARh 1</strain>
    </source>
</reference>
<dbReference type="KEGG" id="tti:THITH_16295"/>
<dbReference type="STRING" id="713585.THITH_16295"/>
<dbReference type="Pfam" id="PF13545">
    <property type="entry name" value="HTH_Crp_2"/>
    <property type="match status" value="1"/>
</dbReference>
<evidence type="ECO:0000259" key="5">
    <source>
        <dbReference type="PROSITE" id="PS51063"/>
    </source>
</evidence>